<dbReference type="InterPro" id="IPR011600">
    <property type="entry name" value="Pept_C14_caspase"/>
</dbReference>
<dbReference type="SUPFAM" id="SSF52129">
    <property type="entry name" value="Caspase-like"/>
    <property type="match status" value="1"/>
</dbReference>
<feature type="domain" description="Peptidase C14 caspase" evidence="4">
    <location>
        <begin position="47"/>
        <end position="417"/>
    </location>
</feature>
<evidence type="ECO:0000313" key="6">
    <source>
        <dbReference type="Proteomes" id="UP000815677"/>
    </source>
</evidence>
<name>A0ABQ0KY29_MYCCL</name>
<evidence type="ECO:0000313" key="5">
    <source>
        <dbReference type="EMBL" id="GAT43808.1"/>
    </source>
</evidence>
<evidence type="ECO:0000259" key="4">
    <source>
        <dbReference type="Pfam" id="PF00656"/>
    </source>
</evidence>
<keyword evidence="3" id="KW-0788">Thiol protease</keyword>
<accession>A0ABQ0KY29</accession>
<proteinExistence type="inferred from homology"/>
<comment type="similarity">
    <text evidence="1">Belongs to the peptidase C14B family.</text>
</comment>
<dbReference type="Pfam" id="PF00656">
    <property type="entry name" value="Peptidase_C14"/>
    <property type="match status" value="1"/>
</dbReference>
<protein>
    <submittedName>
        <fullName evidence="5">Metacaspase pca1</fullName>
    </submittedName>
</protein>
<dbReference type="PANTHER" id="PTHR48104:SF30">
    <property type="entry name" value="METACASPASE-1"/>
    <property type="match status" value="1"/>
</dbReference>
<keyword evidence="2" id="KW-0053">Apoptosis</keyword>
<dbReference type="EMBL" id="DF839329">
    <property type="protein sequence ID" value="GAT43808.1"/>
    <property type="molecule type" value="Genomic_DNA"/>
</dbReference>
<organism evidence="5 6">
    <name type="scientific">Mycena chlorophos</name>
    <name type="common">Agaric fungus</name>
    <name type="synonym">Agaricus chlorophos</name>
    <dbReference type="NCBI Taxonomy" id="658473"/>
    <lineage>
        <taxon>Eukaryota</taxon>
        <taxon>Fungi</taxon>
        <taxon>Dikarya</taxon>
        <taxon>Basidiomycota</taxon>
        <taxon>Agaricomycotina</taxon>
        <taxon>Agaricomycetes</taxon>
        <taxon>Agaricomycetidae</taxon>
        <taxon>Agaricales</taxon>
        <taxon>Marasmiineae</taxon>
        <taxon>Mycenaceae</taxon>
        <taxon>Mycena</taxon>
    </lineage>
</organism>
<dbReference type="Proteomes" id="UP000815677">
    <property type="component" value="Unassembled WGS sequence"/>
</dbReference>
<sequence length="540" mass="60877">MALRRRASFIPNLTLPSDFVPTLRPAQTSPPWLAANFPHPDATRKPRKRALLIGIRGSLGPDYPELKSAHSDVKKMRSLLMKSYGYKAHEITVLIDDGVASHAQPTGANILDAIDELVKDTQPGDRLYFHYSGHSTQVKTESKWAEEDDMDEYIVPCDGENNKIVDDILHARLVAPLPEESSLVAVLDTCHSGSLLDLKHNRCNRIYVPWQWRGHHKPEEVGVRYRMVRANGRYASPVGSDPVQTPVHAAQTAAAAKRASVRRNIRRSAIYDYTDPIPGPSRVSTATSFSSIASQVKRAVPCLPRIQTHDLEEKAALNEKRFSPTRVFFDVEDEMGAFCESPVPVFCTGWCRPEHKHHHAQNVLDEMPVRADVMSLASCKDSQLAWENANGASLTSRLVDLLRKDQNRSLEDVLSAMSWAAYDMSFDRHEGVKCRRQWFYESRVKFARWSDKLQPKNRGKFDAAARKLALNAIKALRPIWKEERDIKKGGEPDDMDEFQNPELSISKNRFLGMYLYCCNPVCPVSAALASCIIRNLLDPL</sequence>
<dbReference type="InterPro" id="IPR029030">
    <property type="entry name" value="Caspase-like_dom_sf"/>
</dbReference>
<dbReference type="Gene3D" id="3.40.50.12660">
    <property type="match status" value="1"/>
</dbReference>
<evidence type="ECO:0000256" key="3">
    <source>
        <dbReference type="ARBA" id="ARBA00022807"/>
    </source>
</evidence>
<dbReference type="InterPro" id="IPR050452">
    <property type="entry name" value="Metacaspase"/>
</dbReference>
<keyword evidence="6" id="KW-1185">Reference proteome</keyword>
<dbReference type="PANTHER" id="PTHR48104">
    <property type="entry name" value="METACASPASE-4"/>
    <property type="match status" value="1"/>
</dbReference>
<evidence type="ECO:0000256" key="2">
    <source>
        <dbReference type="ARBA" id="ARBA00022703"/>
    </source>
</evidence>
<keyword evidence="3" id="KW-0378">Hydrolase</keyword>
<gene>
    <name evidence="5" type="ORF">MCHLO_01475</name>
</gene>
<reference evidence="5" key="1">
    <citation type="submission" date="2014-09" db="EMBL/GenBank/DDBJ databases">
        <title>Genome sequence of the luminous mushroom Mycena chlorophos for searching fungal bioluminescence genes.</title>
        <authorList>
            <person name="Tanaka Y."/>
            <person name="Kasuga D."/>
            <person name="Oba Y."/>
            <person name="Hase S."/>
            <person name="Sato K."/>
            <person name="Oba Y."/>
            <person name="Sakakibara Y."/>
        </authorList>
    </citation>
    <scope>NUCLEOTIDE SEQUENCE</scope>
</reference>
<evidence type="ECO:0000256" key="1">
    <source>
        <dbReference type="ARBA" id="ARBA00009005"/>
    </source>
</evidence>
<keyword evidence="3" id="KW-0645">Protease</keyword>